<evidence type="ECO:0000256" key="5">
    <source>
        <dbReference type="ARBA" id="ARBA00022679"/>
    </source>
</evidence>
<evidence type="ECO:0000256" key="3">
    <source>
        <dbReference type="ARBA" id="ARBA00016337"/>
    </source>
</evidence>
<accession>A0ABT8J1P9</accession>
<evidence type="ECO:0000256" key="8">
    <source>
        <dbReference type="ARBA" id="ARBA00022842"/>
    </source>
</evidence>
<dbReference type="EC" id="2.7.1.180" evidence="2"/>
<keyword evidence="12" id="KW-1185">Reference proteome</keyword>
<keyword evidence="6" id="KW-0479">Metal-binding</keyword>
<evidence type="ECO:0000256" key="9">
    <source>
        <dbReference type="ARBA" id="ARBA00031306"/>
    </source>
</evidence>
<name>A0ABT8J1P9_9MICO</name>
<sequence>MAHPLAPELTSARSDWRVWSTDASVVVERGDVIDAARAIADDVLAAVGAACDRFDPASELSRLADERAARGVEVSPLLADLVATALRVAERTGGSVDPTLGRELARWGYDRDLEELDATAATSDTGRPATFTVSVTRRSPGWRAVRLDGRTLTLPASLRLDLGATAKAYAADLVAARIASGLDTGVLVSLGGDIATAGTTSAGGWEVLVQDAPADPSQQVFLPDGSAIATSSTQKRRWRHEGRVHQHILDPASGAPVVPAWRSATVATADCVEANALSTAAIVRGRGAPRWLAEQRAAARLVDLQGRVVATGAWPAPDALPSGGAR</sequence>
<comment type="cofactor">
    <cofactor evidence="1">
        <name>Mg(2+)</name>
        <dbReference type="ChEBI" id="CHEBI:18420"/>
    </cofactor>
</comment>
<keyword evidence="5 11" id="KW-0808">Transferase</keyword>
<evidence type="ECO:0000313" key="12">
    <source>
        <dbReference type="Proteomes" id="UP001174210"/>
    </source>
</evidence>
<evidence type="ECO:0000256" key="1">
    <source>
        <dbReference type="ARBA" id="ARBA00001946"/>
    </source>
</evidence>
<dbReference type="EMBL" id="JAROCB010000005">
    <property type="protein sequence ID" value="MDN4599010.1"/>
    <property type="molecule type" value="Genomic_DNA"/>
</dbReference>
<protein>
    <recommendedName>
        <fullName evidence="3">FAD:protein FMN transferase</fullName>
        <ecNumber evidence="2">2.7.1.180</ecNumber>
    </recommendedName>
    <alternativeName>
        <fullName evidence="9">Flavin transferase</fullName>
    </alternativeName>
</protein>
<gene>
    <name evidence="11" type="ORF">P5G59_17800</name>
</gene>
<evidence type="ECO:0000256" key="6">
    <source>
        <dbReference type="ARBA" id="ARBA00022723"/>
    </source>
</evidence>
<evidence type="ECO:0000256" key="2">
    <source>
        <dbReference type="ARBA" id="ARBA00011955"/>
    </source>
</evidence>
<reference evidence="11" key="1">
    <citation type="submission" date="2023-03" db="EMBL/GenBank/DDBJ databases">
        <title>MT1 and MT2 Draft Genomes of Novel Species.</title>
        <authorList>
            <person name="Venkateswaran K."/>
        </authorList>
    </citation>
    <scope>NUCLEOTIDE SEQUENCE</scope>
    <source>
        <strain evidence="11">F6_8S_P_1A</strain>
    </source>
</reference>
<dbReference type="InterPro" id="IPR003374">
    <property type="entry name" value="ApbE-like_sf"/>
</dbReference>
<keyword evidence="4" id="KW-0285">Flavoprotein</keyword>
<dbReference type="GO" id="GO:0016740">
    <property type="term" value="F:transferase activity"/>
    <property type="evidence" value="ECO:0007669"/>
    <property type="project" value="UniProtKB-KW"/>
</dbReference>
<dbReference type="InterPro" id="IPR024932">
    <property type="entry name" value="ApbE"/>
</dbReference>
<evidence type="ECO:0000256" key="4">
    <source>
        <dbReference type="ARBA" id="ARBA00022630"/>
    </source>
</evidence>
<comment type="catalytic activity">
    <reaction evidence="10">
        <text>L-threonyl-[protein] + FAD = FMN-L-threonyl-[protein] + AMP + H(+)</text>
        <dbReference type="Rhea" id="RHEA:36847"/>
        <dbReference type="Rhea" id="RHEA-COMP:11060"/>
        <dbReference type="Rhea" id="RHEA-COMP:11061"/>
        <dbReference type="ChEBI" id="CHEBI:15378"/>
        <dbReference type="ChEBI" id="CHEBI:30013"/>
        <dbReference type="ChEBI" id="CHEBI:57692"/>
        <dbReference type="ChEBI" id="CHEBI:74257"/>
        <dbReference type="ChEBI" id="CHEBI:456215"/>
        <dbReference type="EC" id="2.7.1.180"/>
    </reaction>
</comment>
<evidence type="ECO:0000313" key="11">
    <source>
        <dbReference type="EMBL" id="MDN4599010.1"/>
    </source>
</evidence>
<keyword evidence="7" id="KW-0274">FAD</keyword>
<dbReference type="Pfam" id="PF02424">
    <property type="entry name" value="ApbE"/>
    <property type="match status" value="1"/>
</dbReference>
<keyword evidence="8" id="KW-0460">Magnesium</keyword>
<dbReference type="PANTHER" id="PTHR30040">
    <property type="entry name" value="THIAMINE BIOSYNTHESIS LIPOPROTEIN APBE"/>
    <property type="match status" value="1"/>
</dbReference>
<proteinExistence type="predicted"/>
<organism evidence="11 12">
    <name type="scientific">Leifsonia virtsii</name>
    <dbReference type="NCBI Taxonomy" id="3035915"/>
    <lineage>
        <taxon>Bacteria</taxon>
        <taxon>Bacillati</taxon>
        <taxon>Actinomycetota</taxon>
        <taxon>Actinomycetes</taxon>
        <taxon>Micrococcales</taxon>
        <taxon>Microbacteriaceae</taxon>
        <taxon>Leifsonia</taxon>
    </lineage>
</organism>
<dbReference type="Gene3D" id="3.10.520.10">
    <property type="entry name" value="ApbE-like domains"/>
    <property type="match status" value="1"/>
</dbReference>
<evidence type="ECO:0000256" key="7">
    <source>
        <dbReference type="ARBA" id="ARBA00022827"/>
    </source>
</evidence>
<dbReference type="PANTHER" id="PTHR30040:SF2">
    <property type="entry name" value="FAD:PROTEIN FMN TRANSFERASE"/>
    <property type="match status" value="1"/>
</dbReference>
<dbReference type="RefSeq" id="WP_301220355.1">
    <property type="nucleotide sequence ID" value="NZ_JAROCB010000005.1"/>
</dbReference>
<evidence type="ECO:0000256" key="10">
    <source>
        <dbReference type="ARBA" id="ARBA00048540"/>
    </source>
</evidence>
<dbReference type="SUPFAM" id="SSF143631">
    <property type="entry name" value="ApbE-like"/>
    <property type="match status" value="1"/>
</dbReference>
<comment type="caution">
    <text evidence="11">The sequence shown here is derived from an EMBL/GenBank/DDBJ whole genome shotgun (WGS) entry which is preliminary data.</text>
</comment>
<dbReference type="Proteomes" id="UP001174210">
    <property type="component" value="Unassembled WGS sequence"/>
</dbReference>